<organism evidence="1 2">
    <name type="scientific">Candidatus Magnetobacterium bavaricum</name>
    <dbReference type="NCBI Taxonomy" id="29290"/>
    <lineage>
        <taxon>Bacteria</taxon>
        <taxon>Pseudomonadati</taxon>
        <taxon>Nitrospirota</taxon>
        <taxon>Thermodesulfovibrionia</taxon>
        <taxon>Thermodesulfovibrionales</taxon>
        <taxon>Candidatus Magnetobacteriaceae</taxon>
        <taxon>Candidatus Magnetobacterium</taxon>
    </lineage>
</organism>
<evidence type="ECO:0000313" key="2">
    <source>
        <dbReference type="Proteomes" id="UP000033423"/>
    </source>
</evidence>
<comment type="caution">
    <text evidence="1">The sequence shown here is derived from an EMBL/GenBank/DDBJ whole genome shotgun (WGS) entry which is preliminary data.</text>
</comment>
<reference evidence="1 2" key="1">
    <citation type="submission" date="2015-02" db="EMBL/GenBank/DDBJ databases">
        <title>Single-cell genomics of uncultivated deep-branching MTB reveals a conserved set of magnetosome genes.</title>
        <authorList>
            <person name="Kolinko S."/>
            <person name="Richter M."/>
            <person name="Glockner F.O."/>
            <person name="Brachmann A."/>
            <person name="Schuler D."/>
        </authorList>
    </citation>
    <scope>NUCLEOTIDE SEQUENCE [LARGE SCALE GENOMIC DNA]</scope>
    <source>
        <strain evidence="1">TM-1</strain>
    </source>
</reference>
<accession>A0A0F3GTC9</accession>
<name>A0A0F3GTC9_9BACT</name>
<proteinExistence type="predicted"/>
<evidence type="ECO:0000313" key="1">
    <source>
        <dbReference type="EMBL" id="KJU85116.1"/>
    </source>
</evidence>
<dbReference type="AlphaFoldDB" id="A0A0F3GTC9"/>
<gene>
    <name evidence="1" type="ORF">MBAV_002690</name>
</gene>
<dbReference type="EMBL" id="LACI01001154">
    <property type="protein sequence ID" value="KJU85116.1"/>
    <property type="molecule type" value="Genomic_DNA"/>
</dbReference>
<protein>
    <submittedName>
        <fullName evidence="1">Uncharacterized protein</fullName>
    </submittedName>
</protein>
<dbReference type="Proteomes" id="UP000033423">
    <property type="component" value="Unassembled WGS sequence"/>
</dbReference>
<keyword evidence="2" id="KW-1185">Reference proteome</keyword>
<sequence>MFPIKSSKYFSEVHKFFGSHAQVVVTLDLTLIILTMSHLSKHQGLSEPGLITLLPTVLGQIKGFTG</sequence>